<keyword evidence="4" id="KW-1185">Reference proteome</keyword>
<dbReference type="Gene3D" id="3.30.9.10">
    <property type="entry name" value="D-Amino Acid Oxidase, subunit A, domain 2"/>
    <property type="match status" value="1"/>
</dbReference>
<sequence length="375" mass="39797">MNRRFDVAVVGGGLVGASAAYFLASRHRLDVVLLERGRVGAQASGVNFGNVRRQGRTINQLPLAHHARAIWGELDKHLDDPCEFLVTGHLKLAFDDEQMAALEDYAPRAGAAGLDLELMGANAVHTRFPFLGKGVVGGSFSPQDGNANPRLVAPAFGRAARRAGADVRENTEVLDITRTADGFALETRDGSLRAGTVVNAAGAWAGRLAQSFGDTVPMTPRGPMMAVTEPLRYAIRPVLGTGDSSFYMRQVERGSVVFGGGARVDVDLDNPFPRPRPEHLLVQLGHMRRLVPSLAGVQVIRTWSGVEGYMDDKQPAIGFSPNVPGLIHAFGFTGHGFQLAPGVGSVVAELAASGTSPVPLESYAVDRFAASGDAR</sequence>
<accession>A0A8B2NWB7</accession>
<dbReference type="RefSeq" id="WP_111345420.1">
    <property type="nucleotide sequence ID" value="NZ_QHHQ01000002.1"/>
</dbReference>
<dbReference type="Gene3D" id="3.50.50.60">
    <property type="entry name" value="FAD/NAD(P)-binding domain"/>
    <property type="match status" value="1"/>
</dbReference>
<dbReference type="GO" id="GO:0016491">
    <property type="term" value="F:oxidoreductase activity"/>
    <property type="evidence" value="ECO:0007669"/>
    <property type="project" value="UniProtKB-KW"/>
</dbReference>
<dbReference type="Pfam" id="PF01266">
    <property type="entry name" value="DAO"/>
    <property type="match status" value="1"/>
</dbReference>
<feature type="domain" description="FAD dependent oxidoreductase" evidence="2">
    <location>
        <begin position="6"/>
        <end position="350"/>
    </location>
</feature>
<evidence type="ECO:0000313" key="3">
    <source>
        <dbReference type="EMBL" id="RAI02093.1"/>
    </source>
</evidence>
<dbReference type="PANTHER" id="PTHR13847:SF287">
    <property type="entry name" value="FAD-DEPENDENT OXIDOREDUCTASE DOMAIN-CONTAINING PROTEIN 1"/>
    <property type="match status" value="1"/>
</dbReference>
<protein>
    <recommendedName>
        <fullName evidence="2">FAD dependent oxidoreductase domain-containing protein</fullName>
    </recommendedName>
</protein>
<reference evidence="3 4" key="1">
    <citation type="submission" date="2018-05" db="EMBL/GenBank/DDBJ databases">
        <title>Acuticoccus sediminis sp. nov., isolated from deep-sea sediment of Indian Ocean.</title>
        <authorList>
            <person name="Liu X."/>
            <person name="Lai Q."/>
            <person name="Du Y."/>
            <person name="Sun F."/>
            <person name="Zhang X."/>
            <person name="Wang S."/>
            <person name="Shao Z."/>
        </authorList>
    </citation>
    <scope>NUCLEOTIDE SEQUENCE [LARGE SCALE GENOMIC DNA]</scope>
    <source>
        <strain evidence="3 4">PTG4-2</strain>
    </source>
</reference>
<proteinExistence type="predicted"/>
<dbReference type="AlphaFoldDB" id="A0A8B2NWB7"/>
<gene>
    <name evidence="3" type="ORF">DLJ53_12020</name>
</gene>
<dbReference type="SUPFAM" id="SSF54373">
    <property type="entry name" value="FAD-linked reductases, C-terminal domain"/>
    <property type="match status" value="1"/>
</dbReference>
<dbReference type="InterPro" id="IPR036188">
    <property type="entry name" value="FAD/NAD-bd_sf"/>
</dbReference>
<dbReference type="InterPro" id="IPR006076">
    <property type="entry name" value="FAD-dep_OxRdtase"/>
</dbReference>
<dbReference type="PANTHER" id="PTHR13847">
    <property type="entry name" value="SARCOSINE DEHYDROGENASE-RELATED"/>
    <property type="match status" value="1"/>
</dbReference>
<evidence type="ECO:0000256" key="1">
    <source>
        <dbReference type="ARBA" id="ARBA00023002"/>
    </source>
</evidence>
<dbReference type="Proteomes" id="UP000249590">
    <property type="component" value="Unassembled WGS sequence"/>
</dbReference>
<name>A0A8B2NWB7_9HYPH</name>
<keyword evidence="1" id="KW-0560">Oxidoreductase</keyword>
<comment type="caution">
    <text evidence="3">The sequence shown here is derived from an EMBL/GenBank/DDBJ whole genome shotgun (WGS) entry which is preliminary data.</text>
</comment>
<dbReference type="OrthoDB" id="9806452at2"/>
<dbReference type="EMBL" id="QHHQ01000002">
    <property type="protein sequence ID" value="RAI02093.1"/>
    <property type="molecule type" value="Genomic_DNA"/>
</dbReference>
<organism evidence="3 4">
    <name type="scientific">Acuticoccus sediminis</name>
    <dbReference type="NCBI Taxonomy" id="2184697"/>
    <lineage>
        <taxon>Bacteria</taxon>
        <taxon>Pseudomonadati</taxon>
        <taxon>Pseudomonadota</taxon>
        <taxon>Alphaproteobacteria</taxon>
        <taxon>Hyphomicrobiales</taxon>
        <taxon>Amorphaceae</taxon>
        <taxon>Acuticoccus</taxon>
    </lineage>
</organism>
<dbReference type="GO" id="GO:0005737">
    <property type="term" value="C:cytoplasm"/>
    <property type="evidence" value="ECO:0007669"/>
    <property type="project" value="TreeGrafter"/>
</dbReference>
<evidence type="ECO:0000259" key="2">
    <source>
        <dbReference type="Pfam" id="PF01266"/>
    </source>
</evidence>
<evidence type="ECO:0000313" key="4">
    <source>
        <dbReference type="Proteomes" id="UP000249590"/>
    </source>
</evidence>
<dbReference type="SUPFAM" id="SSF51905">
    <property type="entry name" value="FAD/NAD(P)-binding domain"/>
    <property type="match status" value="1"/>
</dbReference>